<dbReference type="GO" id="GO:0016747">
    <property type="term" value="F:acyltransferase activity, transferring groups other than amino-acyl groups"/>
    <property type="evidence" value="ECO:0007669"/>
    <property type="project" value="InterPro"/>
</dbReference>
<name>A0A371DT53_9APHY</name>
<dbReference type="AlphaFoldDB" id="A0A371DT53"/>
<keyword evidence="1" id="KW-0808">Transferase</keyword>
<evidence type="ECO:0000313" key="5">
    <source>
        <dbReference type="Proteomes" id="UP000256964"/>
    </source>
</evidence>
<dbReference type="EMBL" id="KZ857382">
    <property type="protein sequence ID" value="RDX55733.1"/>
    <property type="molecule type" value="Genomic_DNA"/>
</dbReference>
<dbReference type="PANTHER" id="PTHR43072">
    <property type="entry name" value="N-ACETYLTRANSFERASE"/>
    <property type="match status" value="1"/>
</dbReference>
<dbReference type="Proteomes" id="UP000256964">
    <property type="component" value="Unassembled WGS sequence"/>
</dbReference>
<evidence type="ECO:0000256" key="2">
    <source>
        <dbReference type="ARBA" id="ARBA00023315"/>
    </source>
</evidence>
<evidence type="ECO:0000313" key="4">
    <source>
        <dbReference type="EMBL" id="RDX55733.1"/>
    </source>
</evidence>
<dbReference type="CDD" id="cd04301">
    <property type="entry name" value="NAT_SF"/>
    <property type="match status" value="1"/>
</dbReference>
<dbReference type="InterPro" id="IPR016181">
    <property type="entry name" value="Acyl_CoA_acyltransferase"/>
</dbReference>
<dbReference type="PANTHER" id="PTHR43072:SF23">
    <property type="entry name" value="UPF0039 PROTEIN C11D3.02C"/>
    <property type="match status" value="1"/>
</dbReference>
<keyword evidence="5" id="KW-1185">Reference proteome</keyword>
<dbReference type="InterPro" id="IPR000182">
    <property type="entry name" value="GNAT_dom"/>
</dbReference>
<evidence type="ECO:0000259" key="3">
    <source>
        <dbReference type="PROSITE" id="PS51186"/>
    </source>
</evidence>
<dbReference type="Pfam" id="PF13420">
    <property type="entry name" value="Acetyltransf_4"/>
    <property type="match status" value="1"/>
</dbReference>
<accession>A0A371DT53</accession>
<sequence>MTPTFRGATEADLAAIVEIYNDEILHGTATFHTEPQTIADRAQWLKSIQAENYPCVVAEVEDPTTQARRTVAWCNLGHYNMRPAYDGTAELSLYVHKDFRACGVGAKLLEQTLQETRKQGDRFHTIIAGVTTDNSRRTRFWAEHGFELRGTLTEVGRKFGMWLDVSYYQLML</sequence>
<proteinExistence type="predicted"/>
<dbReference type="Gene3D" id="3.40.630.30">
    <property type="match status" value="1"/>
</dbReference>
<feature type="domain" description="N-acetyltransferase" evidence="3">
    <location>
        <begin position="3"/>
        <end position="166"/>
    </location>
</feature>
<protein>
    <submittedName>
        <fullName evidence="4">GCN5-related N-acetyltransferase</fullName>
    </submittedName>
</protein>
<dbReference type="SUPFAM" id="SSF55729">
    <property type="entry name" value="Acyl-CoA N-acyltransferases (Nat)"/>
    <property type="match status" value="1"/>
</dbReference>
<gene>
    <name evidence="4" type="ORF">OH76DRAFT_1338733</name>
</gene>
<dbReference type="STRING" id="139420.A0A371DT53"/>
<dbReference type="PROSITE" id="PS51186">
    <property type="entry name" value="GNAT"/>
    <property type="match status" value="1"/>
</dbReference>
<dbReference type="OrthoDB" id="2129362at2759"/>
<evidence type="ECO:0000256" key="1">
    <source>
        <dbReference type="ARBA" id="ARBA00022679"/>
    </source>
</evidence>
<keyword evidence="2" id="KW-0012">Acyltransferase</keyword>
<organism evidence="4 5">
    <name type="scientific">Lentinus brumalis</name>
    <dbReference type="NCBI Taxonomy" id="2498619"/>
    <lineage>
        <taxon>Eukaryota</taxon>
        <taxon>Fungi</taxon>
        <taxon>Dikarya</taxon>
        <taxon>Basidiomycota</taxon>
        <taxon>Agaricomycotina</taxon>
        <taxon>Agaricomycetes</taxon>
        <taxon>Polyporales</taxon>
        <taxon>Polyporaceae</taxon>
        <taxon>Lentinus</taxon>
    </lineage>
</organism>
<reference evidence="4 5" key="1">
    <citation type="journal article" date="2018" name="Biotechnol. Biofuels">
        <title>Integrative visual omics of the white-rot fungus Polyporus brumalis exposes the biotechnological potential of its oxidative enzymes for delignifying raw plant biomass.</title>
        <authorList>
            <person name="Miyauchi S."/>
            <person name="Rancon A."/>
            <person name="Drula E."/>
            <person name="Hage H."/>
            <person name="Chaduli D."/>
            <person name="Favel A."/>
            <person name="Grisel S."/>
            <person name="Henrissat B."/>
            <person name="Herpoel-Gimbert I."/>
            <person name="Ruiz-Duenas F.J."/>
            <person name="Chevret D."/>
            <person name="Hainaut M."/>
            <person name="Lin J."/>
            <person name="Wang M."/>
            <person name="Pangilinan J."/>
            <person name="Lipzen A."/>
            <person name="Lesage-Meessen L."/>
            <person name="Navarro D."/>
            <person name="Riley R."/>
            <person name="Grigoriev I.V."/>
            <person name="Zhou S."/>
            <person name="Raouche S."/>
            <person name="Rosso M.N."/>
        </authorList>
    </citation>
    <scope>NUCLEOTIDE SEQUENCE [LARGE SCALE GENOMIC DNA]</scope>
    <source>
        <strain evidence="4 5">BRFM 1820</strain>
    </source>
</reference>